<comment type="caution">
    <text evidence="1">The sequence shown here is derived from an EMBL/GenBank/DDBJ whole genome shotgun (WGS) entry which is preliminary data.</text>
</comment>
<organism evidence="1 2">
    <name type="scientific">Marchantia polymorpha subsp. ruderalis</name>
    <dbReference type="NCBI Taxonomy" id="1480154"/>
    <lineage>
        <taxon>Eukaryota</taxon>
        <taxon>Viridiplantae</taxon>
        <taxon>Streptophyta</taxon>
        <taxon>Embryophyta</taxon>
        <taxon>Marchantiophyta</taxon>
        <taxon>Marchantiopsida</taxon>
        <taxon>Marchantiidae</taxon>
        <taxon>Marchantiales</taxon>
        <taxon>Marchantiaceae</taxon>
        <taxon>Marchantia</taxon>
    </lineage>
</organism>
<accession>A0A176W3T3</accession>
<evidence type="ECO:0000313" key="1">
    <source>
        <dbReference type="EMBL" id="OAE27694.1"/>
    </source>
</evidence>
<keyword evidence="2" id="KW-1185">Reference proteome</keyword>
<dbReference type="Proteomes" id="UP000077202">
    <property type="component" value="Unassembled WGS sequence"/>
</dbReference>
<name>A0A176W3T3_MARPO</name>
<reference evidence="1" key="1">
    <citation type="submission" date="2016-03" db="EMBL/GenBank/DDBJ databases">
        <title>Mechanisms controlling the formation of the plant cell surface in tip-growing cells are functionally conserved among land plants.</title>
        <authorList>
            <person name="Honkanen S."/>
            <person name="Jones V.A."/>
            <person name="Morieri G."/>
            <person name="Champion C."/>
            <person name="Hetherington A.J."/>
            <person name="Kelly S."/>
            <person name="Saint-Marcoux D."/>
            <person name="Proust H."/>
            <person name="Prescott H."/>
            <person name="Dolan L."/>
        </authorList>
    </citation>
    <scope>NUCLEOTIDE SEQUENCE [LARGE SCALE GENOMIC DNA]</scope>
    <source>
        <tissue evidence="1">Whole gametophyte</tissue>
    </source>
</reference>
<protein>
    <submittedName>
        <fullName evidence="1">Uncharacterized protein</fullName>
    </submittedName>
</protein>
<dbReference type="EMBL" id="LVLJ01001848">
    <property type="protein sequence ID" value="OAE27694.1"/>
    <property type="molecule type" value="Genomic_DNA"/>
</dbReference>
<gene>
    <name evidence="1" type="ORF">AXG93_1080s1100</name>
</gene>
<proteinExistence type="predicted"/>
<sequence length="144" mass="15741">MASSSALSPSMNSLGWRPDAKRCIHGLRVRCTSFNVMATPLRFVDPCFQLHVLVAMTRAGAAAAIDIVLASTAFSRCYRCPGFQSFEAKIRQEDSDNTKPRKISAVTRNYSFVASEHGEKLDTIAFTDMSPASSLTRLHADGHS</sequence>
<evidence type="ECO:0000313" key="2">
    <source>
        <dbReference type="Proteomes" id="UP000077202"/>
    </source>
</evidence>
<dbReference type="AlphaFoldDB" id="A0A176W3T3"/>